<protein>
    <submittedName>
        <fullName evidence="1">Uncharacterized protein</fullName>
    </submittedName>
</protein>
<dbReference type="AlphaFoldDB" id="A0A9N8DB02"/>
<proteinExistence type="predicted"/>
<comment type="caution">
    <text evidence="1">The sequence shown here is derived from an EMBL/GenBank/DDBJ whole genome shotgun (WGS) entry which is preliminary data.</text>
</comment>
<dbReference type="EMBL" id="CAICTM010000004">
    <property type="protein sequence ID" value="CAB9496414.1"/>
    <property type="molecule type" value="Genomic_DNA"/>
</dbReference>
<name>A0A9N8DB02_9STRA</name>
<accession>A0A9N8DB02</accession>
<gene>
    <name evidence="1" type="ORF">SEMRO_4_G003890.1</name>
</gene>
<sequence length="186" mass="20256">MMNLKSAIILIAIQAICVLSISAFTAVSVPQTGLKSSSSLHAYVPDGLTAAEYQKIKAQDRKNLGKDLGRLGPRGFKSRSMQAWQEAFERGEAGHTFAPFGYRAQLKKGEIKDEDVPYMVRGGSWDNGDVFGAKRLPWLKTDKEYARGGYKKEQSASIIGSGAGFNWTGERNEAIGNVKKIVPGLS</sequence>
<evidence type="ECO:0000313" key="1">
    <source>
        <dbReference type="EMBL" id="CAB9496414.1"/>
    </source>
</evidence>
<organism evidence="1 2">
    <name type="scientific">Seminavis robusta</name>
    <dbReference type="NCBI Taxonomy" id="568900"/>
    <lineage>
        <taxon>Eukaryota</taxon>
        <taxon>Sar</taxon>
        <taxon>Stramenopiles</taxon>
        <taxon>Ochrophyta</taxon>
        <taxon>Bacillariophyta</taxon>
        <taxon>Bacillariophyceae</taxon>
        <taxon>Bacillariophycidae</taxon>
        <taxon>Naviculales</taxon>
        <taxon>Naviculaceae</taxon>
        <taxon>Seminavis</taxon>
    </lineage>
</organism>
<reference evidence="1" key="1">
    <citation type="submission" date="2020-06" db="EMBL/GenBank/DDBJ databases">
        <authorList>
            <consortium name="Plant Systems Biology data submission"/>
        </authorList>
    </citation>
    <scope>NUCLEOTIDE SEQUENCE</scope>
    <source>
        <strain evidence="1">D6</strain>
    </source>
</reference>
<evidence type="ECO:0000313" key="2">
    <source>
        <dbReference type="Proteomes" id="UP001153069"/>
    </source>
</evidence>
<dbReference type="Proteomes" id="UP001153069">
    <property type="component" value="Unassembled WGS sequence"/>
</dbReference>
<keyword evidence="2" id="KW-1185">Reference proteome</keyword>
<dbReference type="OrthoDB" id="38535at2759"/>